<dbReference type="Pfam" id="PF02358">
    <property type="entry name" value="Trehalose_PPase"/>
    <property type="match status" value="1"/>
</dbReference>
<evidence type="ECO:0000313" key="4">
    <source>
        <dbReference type="Proteomes" id="UP000759131"/>
    </source>
</evidence>
<gene>
    <name evidence="3" type="ORF">OSB1V03_LOCUS36</name>
</gene>
<comment type="similarity">
    <text evidence="1">In the N-terminal section; belongs to the glycosyltransferase 20 family.</text>
</comment>
<dbReference type="Proteomes" id="UP000759131">
    <property type="component" value="Unassembled WGS sequence"/>
</dbReference>
<dbReference type="OrthoDB" id="755951at2759"/>
<comment type="cofactor">
    <cofactor evidence="2">
        <name>a divalent metal cation</name>
        <dbReference type="ChEBI" id="CHEBI:60240"/>
    </cofactor>
</comment>
<dbReference type="AlphaFoldDB" id="A0A7R9PTP2"/>
<comment type="similarity">
    <text evidence="2">Belongs to the trehalose phosphatase family.</text>
</comment>
<evidence type="ECO:0000256" key="2">
    <source>
        <dbReference type="RuleBase" id="RU361117"/>
    </source>
</evidence>
<dbReference type="Gene3D" id="3.30.70.1020">
    <property type="entry name" value="Trehalose-6-phosphate phosphatase related protein, domain 2"/>
    <property type="match status" value="1"/>
</dbReference>
<keyword evidence="2" id="KW-0378">Hydrolase</keyword>
<dbReference type="InterPro" id="IPR001830">
    <property type="entry name" value="Glyco_trans_20"/>
</dbReference>
<evidence type="ECO:0000313" key="3">
    <source>
        <dbReference type="EMBL" id="CAD7619535.1"/>
    </source>
</evidence>
<dbReference type="SUPFAM" id="SSF56784">
    <property type="entry name" value="HAD-like"/>
    <property type="match status" value="1"/>
</dbReference>
<dbReference type="EMBL" id="OC854580">
    <property type="protein sequence ID" value="CAD7619535.1"/>
    <property type="molecule type" value="Genomic_DNA"/>
</dbReference>
<proteinExistence type="inferred from homology"/>
<dbReference type="PANTHER" id="PTHR10788">
    <property type="entry name" value="TREHALOSE-6-PHOSPHATE SYNTHASE"/>
    <property type="match status" value="1"/>
</dbReference>
<dbReference type="GO" id="GO:0005992">
    <property type="term" value="P:trehalose biosynthetic process"/>
    <property type="evidence" value="ECO:0007669"/>
    <property type="project" value="UniProtKB-UniPathway"/>
</dbReference>
<dbReference type="InterPro" id="IPR036412">
    <property type="entry name" value="HAD-like_sf"/>
</dbReference>
<dbReference type="GO" id="GO:0004805">
    <property type="term" value="F:trehalose-phosphatase activity"/>
    <property type="evidence" value="ECO:0007669"/>
    <property type="project" value="UniProtKB-EC"/>
</dbReference>
<organism evidence="3">
    <name type="scientific">Medioppia subpectinata</name>
    <dbReference type="NCBI Taxonomy" id="1979941"/>
    <lineage>
        <taxon>Eukaryota</taxon>
        <taxon>Metazoa</taxon>
        <taxon>Ecdysozoa</taxon>
        <taxon>Arthropoda</taxon>
        <taxon>Chelicerata</taxon>
        <taxon>Arachnida</taxon>
        <taxon>Acari</taxon>
        <taxon>Acariformes</taxon>
        <taxon>Sarcoptiformes</taxon>
        <taxon>Oribatida</taxon>
        <taxon>Brachypylina</taxon>
        <taxon>Oppioidea</taxon>
        <taxon>Oppiidae</taxon>
        <taxon>Medioppia</taxon>
    </lineage>
</organism>
<dbReference type="InterPro" id="IPR003337">
    <property type="entry name" value="Trehalose_PPase"/>
</dbReference>
<dbReference type="EMBL" id="CAJPIZ010000005">
    <property type="protein sequence ID" value="CAG2099965.1"/>
    <property type="molecule type" value="Genomic_DNA"/>
</dbReference>
<dbReference type="PANTHER" id="PTHR10788:SF106">
    <property type="entry name" value="BCDNA.GH08860"/>
    <property type="match status" value="1"/>
</dbReference>
<dbReference type="InterPro" id="IPR023214">
    <property type="entry name" value="HAD_sf"/>
</dbReference>
<evidence type="ECO:0000256" key="1">
    <source>
        <dbReference type="ARBA" id="ARBA00005409"/>
    </source>
</evidence>
<comment type="pathway">
    <text evidence="2">Glycan biosynthesis; trehalose biosynthesis.</text>
</comment>
<dbReference type="EC" id="3.1.3.12" evidence="2"/>
<reference evidence="3" key="1">
    <citation type="submission" date="2020-11" db="EMBL/GenBank/DDBJ databases">
        <authorList>
            <person name="Tran Van P."/>
        </authorList>
    </citation>
    <scope>NUCLEOTIDE SEQUENCE</scope>
</reference>
<dbReference type="UniPathway" id="UPA00299"/>
<keyword evidence="4" id="KW-1185">Reference proteome</keyword>
<dbReference type="GO" id="GO:0003825">
    <property type="term" value="F:alpha,alpha-trehalose-phosphate synthase (UDP-forming) activity"/>
    <property type="evidence" value="ECO:0007669"/>
    <property type="project" value="TreeGrafter"/>
</dbReference>
<comment type="function">
    <text evidence="2">Removes the phosphate from trehalose 6-phosphate to produce free trehalose.</text>
</comment>
<dbReference type="Gene3D" id="3.40.50.1000">
    <property type="entry name" value="HAD superfamily/HAD-like"/>
    <property type="match status" value="1"/>
</dbReference>
<sequence>MAELMELMAQTNISSSENLLAHKYHEHDDMEIYKNIKDKITEFTDESSMDREAFNEFSYNSDDFYNEALSSIKGIDKHVMECSNNKRITKPMSPATKIVLVKTDEGHSTTISEPSIMLAEFKKKYKNGNKSILADYDGTLAELEKKPDMAIPTSRVLSLLKKHPEIIICTGRSCEKVDEWFPMEVECYAEHGAMHRKDGIWDDIKAIDKQQEDFKTTVLDIMNYYRKRTPNSSVEEKSCGAAFHYRQCGNIDKIIQLMYCELSKLGAIMGFMVSAGKKVVEVKLGSKGKIVDKINPGVVAGDDLTDEDMFEHSRNITIKVGKDDTKADYYLQNTGEMITLLEELMDSSNSE</sequence>
<protein>
    <recommendedName>
        <fullName evidence="2">Trehalose 6-phosphate phosphatase</fullName>
        <ecNumber evidence="2">3.1.3.12</ecNumber>
    </recommendedName>
</protein>
<name>A0A7R9PTP2_9ACAR</name>
<comment type="catalytic activity">
    <reaction evidence="2">
        <text>alpha,alpha-trehalose 6-phosphate + H2O = alpha,alpha-trehalose + phosphate</text>
        <dbReference type="Rhea" id="RHEA:23420"/>
        <dbReference type="ChEBI" id="CHEBI:15377"/>
        <dbReference type="ChEBI" id="CHEBI:16551"/>
        <dbReference type="ChEBI" id="CHEBI:43474"/>
        <dbReference type="ChEBI" id="CHEBI:58429"/>
        <dbReference type="EC" id="3.1.3.12"/>
    </reaction>
</comment>
<accession>A0A7R9PTP2</accession>
<dbReference type="NCBIfam" id="TIGR00685">
    <property type="entry name" value="T6PP"/>
    <property type="match status" value="1"/>
</dbReference>